<dbReference type="InterPro" id="IPR000182">
    <property type="entry name" value="GNAT_dom"/>
</dbReference>
<proteinExistence type="predicted"/>
<feature type="domain" description="N-acetyltransferase" evidence="1">
    <location>
        <begin position="2"/>
        <end position="158"/>
    </location>
</feature>
<evidence type="ECO:0000259" key="1">
    <source>
        <dbReference type="PROSITE" id="PS51186"/>
    </source>
</evidence>
<dbReference type="SUPFAM" id="SSF55729">
    <property type="entry name" value="Acyl-CoA N-acyltransferases (Nat)"/>
    <property type="match status" value="1"/>
</dbReference>
<organism evidence="2 3">
    <name type="scientific">Paenibacillus amylolyticus</name>
    <dbReference type="NCBI Taxonomy" id="1451"/>
    <lineage>
        <taxon>Bacteria</taxon>
        <taxon>Bacillati</taxon>
        <taxon>Bacillota</taxon>
        <taxon>Bacilli</taxon>
        <taxon>Bacillales</taxon>
        <taxon>Paenibacillaceae</taxon>
        <taxon>Paenibacillus</taxon>
    </lineage>
</organism>
<evidence type="ECO:0000313" key="3">
    <source>
        <dbReference type="Proteomes" id="UP001364764"/>
    </source>
</evidence>
<dbReference type="Pfam" id="PF00583">
    <property type="entry name" value="Acetyltransf_1"/>
    <property type="match status" value="1"/>
</dbReference>
<dbReference type="Proteomes" id="UP001364764">
    <property type="component" value="Chromosome"/>
</dbReference>
<accession>A0ABD8AZN7</accession>
<dbReference type="RefSeq" id="WP_036670460.1">
    <property type="nucleotide sequence ID" value="NZ_CP145892.1"/>
</dbReference>
<dbReference type="InterPro" id="IPR050276">
    <property type="entry name" value="MshD_Acetyltransferase"/>
</dbReference>
<name>A0ABD8AZN7_PAEAM</name>
<gene>
    <name evidence="2" type="ORF">V6668_12140</name>
</gene>
<dbReference type="InterPro" id="IPR016181">
    <property type="entry name" value="Acyl_CoA_acyltransferase"/>
</dbReference>
<dbReference type="PROSITE" id="PS51186">
    <property type="entry name" value="GNAT"/>
    <property type="match status" value="1"/>
</dbReference>
<dbReference type="CDD" id="cd04301">
    <property type="entry name" value="NAT_SF"/>
    <property type="match status" value="1"/>
</dbReference>
<evidence type="ECO:0000313" key="2">
    <source>
        <dbReference type="EMBL" id="WWP22885.1"/>
    </source>
</evidence>
<sequence>MIELRKITFDNFSECLDLRVEEEQGRFVASIIYTLAELYVVITNKSSFIPMPYAIYCNDKMVGFIAMSYVISESEDSENYYDIYRFMIDKRYQRKGYGKKAIEKSIELLRTLPHGKASEVVILYSPENKVARKLYSSLGFVETGELDEDGDIFAKLIL</sequence>
<dbReference type="AlphaFoldDB" id="A0ABD8AZN7"/>
<dbReference type="PANTHER" id="PTHR43617">
    <property type="entry name" value="L-AMINO ACID N-ACETYLTRANSFERASE"/>
    <property type="match status" value="1"/>
</dbReference>
<dbReference type="EMBL" id="CP145892">
    <property type="protein sequence ID" value="WWP22885.1"/>
    <property type="molecule type" value="Genomic_DNA"/>
</dbReference>
<dbReference type="Gene3D" id="3.40.630.30">
    <property type="match status" value="1"/>
</dbReference>
<dbReference type="GeneID" id="93476227"/>
<reference evidence="2 3" key="1">
    <citation type="submission" date="2024-02" db="EMBL/GenBank/DDBJ databases">
        <title>Complete sequences of two Paenibacillus sp. strains and one Lysinibacillus strain isolated from the environment on STAA medium highlight biotechnological potential.</title>
        <authorList>
            <person name="Attere S.A."/>
            <person name="Piche L.C."/>
            <person name="Intertaglia L."/>
            <person name="Lami R."/>
            <person name="Charette S.J."/>
            <person name="Vincent A.T."/>
        </authorList>
    </citation>
    <scope>NUCLEOTIDE SEQUENCE [LARGE SCALE GENOMIC DNA]</scope>
    <source>
        <strain evidence="2 3">Y5S-7</strain>
    </source>
</reference>
<protein>
    <submittedName>
        <fullName evidence="2">GNAT family N-acetyltransferase</fullName>
    </submittedName>
</protein>